<evidence type="ECO:0000313" key="1">
    <source>
        <dbReference type="EMBL" id="HHV69867.1"/>
    </source>
</evidence>
<dbReference type="EMBL" id="DUMN01000566">
    <property type="protein sequence ID" value="HHV69867.1"/>
    <property type="molecule type" value="Genomic_DNA"/>
</dbReference>
<sequence>ELRNAFRTFRTDRIVEASDAGRLFRAERGKTLADFYRLMELSEYNAFKD</sequence>
<protein>
    <submittedName>
        <fullName evidence="1">DNA-binding transcriptional regulator</fullName>
    </submittedName>
</protein>
<dbReference type="AlphaFoldDB" id="A0A7V6PF98"/>
<reference evidence="1 2" key="1">
    <citation type="journal article" date="2020" name="Biotechnol. Biofuels">
        <title>New insights from the biogas microbiome by comprehensive genome-resolved metagenomics of nearly 1600 species originating from multiple anaerobic digesters.</title>
        <authorList>
            <person name="Campanaro S."/>
            <person name="Treu L."/>
            <person name="Rodriguez-R L.M."/>
            <person name="Kovalovszki A."/>
            <person name="Ziels R.M."/>
            <person name="Maus I."/>
            <person name="Zhu X."/>
            <person name="Kougias P.G."/>
            <person name="Basile A."/>
            <person name="Luo G."/>
            <person name="Schluter A."/>
            <person name="Konstantinidis K.T."/>
            <person name="Angelidaki I."/>
        </authorList>
    </citation>
    <scope>NUCLEOTIDE SEQUENCE [LARGE SCALE GENOMIC DNA]</scope>
    <source>
        <strain evidence="1">AS04akNAM_66</strain>
    </source>
</reference>
<evidence type="ECO:0000313" key="2">
    <source>
        <dbReference type="Proteomes" id="UP000551563"/>
    </source>
</evidence>
<dbReference type="GO" id="GO:0003677">
    <property type="term" value="F:DNA binding"/>
    <property type="evidence" value="ECO:0007669"/>
    <property type="project" value="UniProtKB-KW"/>
</dbReference>
<organism evidence="1 2">
    <name type="scientific">Brucella intermedia</name>
    <dbReference type="NCBI Taxonomy" id="94625"/>
    <lineage>
        <taxon>Bacteria</taxon>
        <taxon>Pseudomonadati</taxon>
        <taxon>Pseudomonadota</taxon>
        <taxon>Alphaproteobacteria</taxon>
        <taxon>Hyphomicrobiales</taxon>
        <taxon>Brucellaceae</taxon>
        <taxon>Brucella/Ochrobactrum group</taxon>
        <taxon>Brucella</taxon>
    </lineage>
</organism>
<dbReference type="Proteomes" id="UP000551563">
    <property type="component" value="Unassembled WGS sequence"/>
</dbReference>
<comment type="caution">
    <text evidence="1">The sequence shown here is derived from an EMBL/GenBank/DDBJ whole genome shotgun (WGS) entry which is preliminary data.</text>
</comment>
<accession>A0A7V6PF98</accession>
<keyword evidence="1" id="KW-0238">DNA-binding</keyword>
<name>A0A7V6PF98_9HYPH</name>
<feature type="non-terminal residue" evidence="1">
    <location>
        <position position="1"/>
    </location>
</feature>
<proteinExistence type="predicted"/>
<gene>
    <name evidence="1" type="ORF">GXX48_19865</name>
</gene>